<sequence length="64" mass="7378">MPLPAAREALLDYLLAKEMHRKLQGTAARNPTLGEVRFTRVGWMRCARPAPTLTNGRWSRRCRK</sequence>
<accession>A0A380TJU2</accession>
<name>A0A380TJU2_9ZZZZ</name>
<evidence type="ECO:0000313" key="1">
    <source>
        <dbReference type="EMBL" id="SUS08725.1"/>
    </source>
</evidence>
<protein>
    <submittedName>
        <fullName evidence="1">Uncharacterized protein</fullName>
    </submittedName>
</protein>
<dbReference type="AlphaFoldDB" id="A0A380TJU2"/>
<proteinExistence type="predicted"/>
<organism evidence="1">
    <name type="scientific">metagenome</name>
    <dbReference type="NCBI Taxonomy" id="256318"/>
    <lineage>
        <taxon>unclassified sequences</taxon>
        <taxon>metagenomes</taxon>
    </lineage>
</organism>
<reference evidence="1" key="1">
    <citation type="submission" date="2018-07" db="EMBL/GenBank/DDBJ databases">
        <authorList>
            <person name="Quirk P.G."/>
            <person name="Krulwich T.A."/>
        </authorList>
    </citation>
    <scope>NUCLEOTIDE SEQUENCE</scope>
</reference>
<gene>
    <name evidence="1" type="ORF">DF3PB_830011</name>
</gene>
<dbReference type="EMBL" id="UIDG01000638">
    <property type="protein sequence ID" value="SUS08725.1"/>
    <property type="molecule type" value="Genomic_DNA"/>
</dbReference>